<reference evidence="2" key="1">
    <citation type="submission" date="2022-02" db="EMBL/GenBank/DDBJ databases">
        <title>Paenibacillus sp. MBLB1832 Whole Genome Shotgun Sequencing.</title>
        <authorList>
            <person name="Hwang C.Y."/>
            <person name="Cho E.-S."/>
            <person name="Seo M.-J."/>
        </authorList>
    </citation>
    <scope>NUCLEOTIDE SEQUENCE</scope>
    <source>
        <strain evidence="2">MBLB1832</strain>
    </source>
</reference>
<feature type="domain" description="Copper amine oxidase-like N-terminal" evidence="1">
    <location>
        <begin position="220"/>
        <end position="326"/>
    </location>
</feature>
<proteinExistence type="predicted"/>
<protein>
    <submittedName>
        <fullName evidence="2">Copper amine oxidase N-terminal domain-containing protein</fullName>
    </submittedName>
</protein>
<evidence type="ECO:0000313" key="2">
    <source>
        <dbReference type="EMBL" id="WNR42338.1"/>
    </source>
</evidence>
<dbReference type="Gene3D" id="3.30.457.10">
    <property type="entry name" value="Copper amine oxidase-like, N-terminal domain"/>
    <property type="match status" value="1"/>
</dbReference>
<organism evidence="2 3">
    <name type="scientific">Paenibacillus roseopurpureus</name>
    <dbReference type="NCBI Taxonomy" id="2918901"/>
    <lineage>
        <taxon>Bacteria</taxon>
        <taxon>Bacillati</taxon>
        <taxon>Bacillota</taxon>
        <taxon>Bacilli</taxon>
        <taxon>Bacillales</taxon>
        <taxon>Paenibacillaceae</taxon>
        <taxon>Paenibacillus</taxon>
    </lineage>
</organism>
<dbReference type="EMBL" id="CP130319">
    <property type="protein sequence ID" value="WNR42338.1"/>
    <property type="molecule type" value="Genomic_DNA"/>
</dbReference>
<dbReference type="Pfam" id="PF07833">
    <property type="entry name" value="Cu_amine_oxidN1"/>
    <property type="match status" value="1"/>
</dbReference>
<dbReference type="AlphaFoldDB" id="A0AA96LJW7"/>
<evidence type="ECO:0000313" key="3">
    <source>
        <dbReference type="Proteomes" id="UP001304650"/>
    </source>
</evidence>
<dbReference type="InterPro" id="IPR012854">
    <property type="entry name" value="Cu_amine_oxidase-like_N"/>
</dbReference>
<sequence length="328" mass="37402">MRWTPRISLIFAIFLLGADSSSSETYSDHIEMLQFRSQTAPNTEPIKAVLHGAEQFEVSWRLQEMTNQKLFISSDNTAYYQVNDQWKSVLPSGERLPIMQSSLLPEPVNTPISINFKVTEGSLSLLDNLQTRWTYSLPGTNQIRPSSLQYDASEHIYFQDTRGSWYSLDQTGKERYKLILQDQDNELVCRTAPSGDAFCTSPQLGIFAIREKTNAPRLILDGKERFFTQKPQIMNDRTLVPLRSIFEAMQAKVDWNEDSQTVIATKGNRTIKLTLNNDMAYLNGKKIQLDAPPVLYQQSMYVPLRFVGESLGATVIWENATRTIQIIS</sequence>
<dbReference type="KEGG" id="proo:MJB10_14450"/>
<gene>
    <name evidence="2" type="ORF">MJB10_14450</name>
</gene>
<evidence type="ECO:0000259" key="1">
    <source>
        <dbReference type="Pfam" id="PF07833"/>
    </source>
</evidence>
<dbReference type="SUPFAM" id="SSF55383">
    <property type="entry name" value="Copper amine oxidase, domain N"/>
    <property type="match status" value="1"/>
</dbReference>
<dbReference type="RefSeq" id="WP_314795690.1">
    <property type="nucleotide sequence ID" value="NZ_CP130319.1"/>
</dbReference>
<dbReference type="Proteomes" id="UP001304650">
    <property type="component" value="Chromosome"/>
</dbReference>
<accession>A0AA96LJW7</accession>
<keyword evidence="3" id="KW-1185">Reference proteome</keyword>
<name>A0AA96LJW7_9BACL</name>
<dbReference type="InterPro" id="IPR036582">
    <property type="entry name" value="Mao_N_sf"/>
</dbReference>